<organism evidence="1">
    <name type="scientific">viral metagenome</name>
    <dbReference type="NCBI Taxonomy" id="1070528"/>
    <lineage>
        <taxon>unclassified sequences</taxon>
        <taxon>metagenomes</taxon>
        <taxon>organismal metagenomes</taxon>
    </lineage>
</organism>
<protein>
    <submittedName>
        <fullName evidence="1">Uncharacterized protein</fullName>
    </submittedName>
</protein>
<dbReference type="AlphaFoldDB" id="A0A6C0H0M3"/>
<accession>A0A6C0H0M3</accession>
<sequence>MLNYKIYDRIIYNPTFSYTNFLTGVVLNIENQYLYIKFDNNDRIFKVSIFNVCLENTYKKIIIKI</sequence>
<name>A0A6C0H0M3_9ZZZZ</name>
<evidence type="ECO:0000313" key="1">
    <source>
        <dbReference type="EMBL" id="QHT73633.1"/>
    </source>
</evidence>
<proteinExistence type="predicted"/>
<dbReference type="EMBL" id="MN739831">
    <property type="protein sequence ID" value="QHT73633.1"/>
    <property type="molecule type" value="Genomic_DNA"/>
</dbReference>
<reference evidence="1" key="1">
    <citation type="journal article" date="2020" name="Nature">
        <title>Giant virus diversity and host interactions through global metagenomics.</title>
        <authorList>
            <person name="Schulz F."/>
            <person name="Roux S."/>
            <person name="Paez-Espino D."/>
            <person name="Jungbluth S."/>
            <person name="Walsh D.A."/>
            <person name="Denef V.J."/>
            <person name="McMahon K.D."/>
            <person name="Konstantinidis K.T."/>
            <person name="Eloe-Fadrosh E.A."/>
            <person name="Kyrpides N.C."/>
            <person name="Woyke T."/>
        </authorList>
    </citation>
    <scope>NUCLEOTIDE SEQUENCE</scope>
    <source>
        <strain evidence="1">GVMAG-M-3300023179-4</strain>
    </source>
</reference>